<dbReference type="SUPFAM" id="SSF49464">
    <property type="entry name" value="Carboxypeptidase regulatory domain-like"/>
    <property type="match status" value="1"/>
</dbReference>
<dbReference type="PANTHER" id="PTHR40980:SF4">
    <property type="entry name" value="TONB-DEPENDENT RECEPTOR-LIKE BETA-BARREL DOMAIN-CONTAINING PROTEIN"/>
    <property type="match status" value="1"/>
</dbReference>
<dbReference type="InterPro" id="IPR036942">
    <property type="entry name" value="Beta-barrel_TonB_sf"/>
</dbReference>
<keyword evidence="2" id="KW-0472">Membrane</keyword>
<keyword evidence="8" id="KW-1185">Reference proteome</keyword>
<dbReference type="AlphaFoldDB" id="A0A1K1SLS9"/>
<reference evidence="5 7" key="1">
    <citation type="submission" date="2016-11" db="EMBL/GenBank/DDBJ databases">
        <authorList>
            <person name="Jaros S."/>
            <person name="Januszkiewicz K."/>
            <person name="Wedrychowicz H."/>
        </authorList>
    </citation>
    <scope>NUCLEOTIDE SEQUENCE [LARGE SCALE GENOMIC DNA]</scope>
    <source>
        <strain evidence="5 7">DSM 784</strain>
    </source>
</reference>
<dbReference type="STRING" id="1004.SAMN05661012_05726"/>
<evidence type="ECO:0000313" key="5">
    <source>
        <dbReference type="EMBL" id="SFW85384.1"/>
    </source>
</evidence>
<feature type="domain" description="Outer membrane protein beta-barrel" evidence="4">
    <location>
        <begin position="366"/>
        <end position="756"/>
    </location>
</feature>
<dbReference type="EMBL" id="FPIZ01000026">
    <property type="protein sequence ID" value="SFW85384.1"/>
    <property type="molecule type" value="Genomic_DNA"/>
</dbReference>
<evidence type="ECO:0000256" key="3">
    <source>
        <dbReference type="ARBA" id="ARBA00023237"/>
    </source>
</evidence>
<evidence type="ECO:0000313" key="7">
    <source>
        <dbReference type="Proteomes" id="UP000183788"/>
    </source>
</evidence>
<keyword evidence="3" id="KW-0998">Cell outer membrane</keyword>
<dbReference type="Gene3D" id="2.60.40.1120">
    <property type="entry name" value="Carboxypeptidase-like, regulatory domain"/>
    <property type="match status" value="1"/>
</dbReference>
<organism evidence="5 7">
    <name type="scientific">Chitinophaga sancti</name>
    <dbReference type="NCBI Taxonomy" id="1004"/>
    <lineage>
        <taxon>Bacteria</taxon>
        <taxon>Pseudomonadati</taxon>
        <taxon>Bacteroidota</taxon>
        <taxon>Chitinophagia</taxon>
        <taxon>Chitinophagales</taxon>
        <taxon>Chitinophagaceae</taxon>
        <taxon>Chitinophaga</taxon>
    </lineage>
</organism>
<dbReference type="OrthoDB" id="905812at2"/>
<dbReference type="RefSeq" id="WP_072365012.1">
    <property type="nucleotide sequence ID" value="NZ_CP139972.1"/>
</dbReference>
<gene>
    <name evidence="5" type="ORF">SAMN05661012_05726</name>
    <name evidence="6" type="ORF">SR876_03065</name>
</gene>
<dbReference type="Proteomes" id="UP001326715">
    <property type="component" value="Chromosome"/>
</dbReference>
<dbReference type="SUPFAM" id="SSF56935">
    <property type="entry name" value="Porins"/>
    <property type="match status" value="1"/>
</dbReference>
<evidence type="ECO:0000259" key="4">
    <source>
        <dbReference type="Pfam" id="PF14905"/>
    </source>
</evidence>
<dbReference type="Pfam" id="PF13620">
    <property type="entry name" value="CarboxypepD_reg"/>
    <property type="match status" value="1"/>
</dbReference>
<dbReference type="GO" id="GO:0009279">
    <property type="term" value="C:cell outer membrane"/>
    <property type="evidence" value="ECO:0007669"/>
    <property type="project" value="UniProtKB-SubCell"/>
</dbReference>
<name>A0A1K1SLS9_9BACT</name>
<dbReference type="Pfam" id="PF14905">
    <property type="entry name" value="OMP_b-brl_3"/>
    <property type="match status" value="1"/>
</dbReference>
<evidence type="ECO:0000313" key="6">
    <source>
        <dbReference type="EMBL" id="WQG90462.1"/>
    </source>
</evidence>
<accession>A0A1K1SLS9</accession>
<evidence type="ECO:0000313" key="8">
    <source>
        <dbReference type="Proteomes" id="UP001326715"/>
    </source>
</evidence>
<dbReference type="EMBL" id="CP140154">
    <property type="protein sequence ID" value="WQG90462.1"/>
    <property type="molecule type" value="Genomic_DNA"/>
</dbReference>
<dbReference type="Gene3D" id="2.40.170.20">
    <property type="entry name" value="TonB-dependent receptor, beta-barrel domain"/>
    <property type="match status" value="1"/>
</dbReference>
<proteinExistence type="predicted"/>
<dbReference type="InterPro" id="IPR008969">
    <property type="entry name" value="CarboxyPept-like_regulatory"/>
</dbReference>
<dbReference type="InterPro" id="IPR041700">
    <property type="entry name" value="OMP_b-brl_3"/>
</dbReference>
<evidence type="ECO:0000256" key="2">
    <source>
        <dbReference type="ARBA" id="ARBA00023136"/>
    </source>
</evidence>
<keyword evidence="5" id="KW-0675">Receptor</keyword>
<dbReference type="Proteomes" id="UP000183788">
    <property type="component" value="Unassembled WGS sequence"/>
</dbReference>
<protein>
    <submittedName>
        <fullName evidence="5">Outer membrane receptor proteins, mostly Fe transport</fullName>
    </submittedName>
    <submittedName>
        <fullName evidence="6">TonB-dependent receptor</fullName>
    </submittedName>
</protein>
<comment type="subcellular location">
    <subcellularLocation>
        <location evidence="1">Cell outer membrane</location>
    </subcellularLocation>
</comment>
<dbReference type="PANTHER" id="PTHR40980">
    <property type="entry name" value="PLUG DOMAIN-CONTAINING PROTEIN"/>
    <property type="match status" value="1"/>
</dbReference>
<reference evidence="6 8" key="2">
    <citation type="submission" date="2023-11" db="EMBL/GenBank/DDBJ databases">
        <title>MicrobeMod: A computational toolkit for identifying prokaryotic methylation and restriction-modification with nanopore sequencing.</title>
        <authorList>
            <person name="Crits-Christoph A."/>
            <person name="Kang S.C."/>
            <person name="Lee H."/>
            <person name="Ostrov N."/>
        </authorList>
    </citation>
    <scope>NUCLEOTIDE SEQUENCE [LARGE SCALE GENOMIC DNA]</scope>
    <source>
        <strain evidence="6 8">ATCC 23090</strain>
    </source>
</reference>
<evidence type="ECO:0000256" key="1">
    <source>
        <dbReference type="ARBA" id="ARBA00004442"/>
    </source>
</evidence>
<sequence length="796" mass="90713">MKALFRLLITCIPFLTLQTSYCQTISGQITNKKHQAIESATLHVFKDTSLINTTISDSEGRYIIKGMPAGGGKILISAIGYTRQEIGHLPQQDTVINLQLTEEKSLKEIVVNSRKKLVEIEGDKLVFHVEKSIMSEGMDAYTALQNTPGITINDHEIRLVGKGSVALMINEKISHIPPDALMNYLKNLPASDIADIEIISNPSAQYEAAGNYGLVNIVMKKSALLGYNGDVYMKFKQTKFPMYKTGTSFYYTRPKTKVNAGLNWGDGSYEQCIENTIHYPSQKWESEEPERQYNRQLSGNFGLDQELSEKSNFSLDYTGFYQHPNMLQKSKLDIFNEEEKLDSSLTSSSLTKQTVNNHTVNTQFTHNFDAAGKKKMILTADYIYYSARKDMPFSSITKDADEVVISDPEHKSLSKGFQSSHIGTINAHFIFPLSNGELNYGAKLSFTENKDDVSFANWEKDAWQLDSNQTNLFYYRENTQAVFASYKHAFKKWDYQFGVRGEYTELKGGYDKTFAQLNTDYFKIFPTVYVNYKLNEDHSFSLTYGKRVDRPAYFQLNPFRWLVSEYTYVNGNPTLQPAYVHNVELSHNYAGVLHTSIFYSRENDGITQLNMVTADNQYQFIMVKNAYNKNLIGLHVFYLLDKIKNLESSIQGSLTYQESKMLVAGTVPSSEGWNYNLAIENEVFMNSSRTILGSCEFAYNSSSVENVYNLQAYSHLDVGLRFILMHEHLLLDLSGSDVFNTNIIKSRCMLNGIAQNRVFDAGEMGLNIGLRYRFGNFRLKKEEKEFGAEDERNRLK</sequence>